<evidence type="ECO:0000256" key="5">
    <source>
        <dbReference type="ARBA" id="ARBA00037982"/>
    </source>
</evidence>
<gene>
    <name evidence="7" type="ORF">CSSPJE1EN1_LOCUS29405</name>
</gene>
<dbReference type="Gene3D" id="1.10.510.10">
    <property type="entry name" value="Transferase(Phosphotransferase) domain 1"/>
    <property type="match status" value="2"/>
</dbReference>
<dbReference type="PANTHER" id="PTHR11042">
    <property type="entry name" value="EUKARYOTIC TRANSLATION INITIATION FACTOR 2-ALPHA KINASE EIF2-ALPHA KINASE -RELATED"/>
    <property type="match status" value="1"/>
</dbReference>
<dbReference type="SUPFAM" id="SSF56112">
    <property type="entry name" value="Protein kinase-like (PK-like)"/>
    <property type="match status" value="2"/>
</dbReference>
<comment type="caution">
    <text evidence="7">The sequence shown here is derived from an EMBL/GenBank/DDBJ whole genome shotgun (WGS) entry which is preliminary data.</text>
</comment>
<dbReference type="PROSITE" id="PS00108">
    <property type="entry name" value="PROTEIN_KINASE_ST"/>
    <property type="match status" value="1"/>
</dbReference>
<keyword evidence="1" id="KW-0808">Transferase</keyword>
<feature type="domain" description="Protein kinase" evidence="6">
    <location>
        <begin position="1"/>
        <end position="224"/>
    </location>
</feature>
<feature type="non-terminal residue" evidence="7">
    <location>
        <position position="224"/>
    </location>
</feature>
<dbReference type="EMBL" id="CAXAQS010000966">
    <property type="protein sequence ID" value="CAK9254027.1"/>
    <property type="molecule type" value="Genomic_DNA"/>
</dbReference>
<keyword evidence="8" id="KW-1185">Reference proteome</keyword>
<dbReference type="InterPro" id="IPR008271">
    <property type="entry name" value="Ser/Thr_kinase_AS"/>
</dbReference>
<evidence type="ECO:0000313" key="7">
    <source>
        <dbReference type="EMBL" id="CAK9254027.1"/>
    </source>
</evidence>
<comment type="similarity">
    <text evidence="5">Belongs to the protein kinase superfamily. Ser/Thr protein kinase family. GCN2 subfamily.</text>
</comment>
<evidence type="ECO:0000259" key="6">
    <source>
        <dbReference type="PROSITE" id="PS50011"/>
    </source>
</evidence>
<accession>A0ABP0VIM7</accession>
<keyword evidence="4" id="KW-0067">ATP-binding</keyword>
<dbReference type="SMART" id="SM00220">
    <property type="entry name" value="S_TKc"/>
    <property type="match status" value="1"/>
</dbReference>
<evidence type="ECO:0000313" key="8">
    <source>
        <dbReference type="Proteomes" id="UP001497444"/>
    </source>
</evidence>
<reference evidence="7" key="1">
    <citation type="submission" date="2024-02" db="EMBL/GenBank/DDBJ databases">
        <authorList>
            <consortium name="ELIXIR-Norway"/>
            <consortium name="Elixir Norway"/>
        </authorList>
    </citation>
    <scope>NUCLEOTIDE SEQUENCE</scope>
</reference>
<evidence type="ECO:0000256" key="1">
    <source>
        <dbReference type="ARBA" id="ARBA00022679"/>
    </source>
</evidence>
<protein>
    <recommendedName>
        <fullName evidence="6">Protein kinase domain-containing protein</fullName>
    </recommendedName>
</protein>
<keyword evidence="2" id="KW-0547">Nucleotide-binding</keyword>
<proteinExistence type="inferred from homology"/>
<dbReference type="InterPro" id="IPR000719">
    <property type="entry name" value="Prot_kinase_dom"/>
</dbReference>
<keyword evidence="3" id="KW-0418">Kinase</keyword>
<evidence type="ECO:0000256" key="3">
    <source>
        <dbReference type="ARBA" id="ARBA00022777"/>
    </source>
</evidence>
<evidence type="ECO:0000256" key="2">
    <source>
        <dbReference type="ARBA" id="ARBA00022741"/>
    </source>
</evidence>
<dbReference type="PROSITE" id="PS50011">
    <property type="entry name" value="PROTEIN_KINASE_DOM"/>
    <property type="match status" value="1"/>
</dbReference>
<name>A0ABP0VIM7_9BRYO</name>
<dbReference type="InterPro" id="IPR011009">
    <property type="entry name" value="Kinase-like_dom_sf"/>
</dbReference>
<evidence type="ECO:0000256" key="4">
    <source>
        <dbReference type="ARBA" id="ARBA00022840"/>
    </source>
</evidence>
<sequence>MKSRYVVKCTDFWIEENTSSEVLMKSYSSSGISSSHRILDPKNTVLLYIQMEFCCQTLKEVIEYLLNELLENAQQMNKSLCYFICCELLTEIIECVHYLHGRNIIHRDLKPANIFITDGINGRFIKLGDFGLSVIHEFNEQTHTQDLKHANILVSDGINGRFVKLADFGLSVIHEFNDQSHTRGSGTFNYMAPEVMRTRKYDTKVDIYSLGIIVEELFIFDIES</sequence>
<dbReference type="InterPro" id="IPR050339">
    <property type="entry name" value="CC_SR_Kinase"/>
</dbReference>
<organism evidence="7 8">
    <name type="scientific">Sphagnum jensenii</name>
    <dbReference type="NCBI Taxonomy" id="128206"/>
    <lineage>
        <taxon>Eukaryota</taxon>
        <taxon>Viridiplantae</taxon>
        <taxon>Streptophyta</taxon>
        <taxon>Embryophyta</taxon>
        <taxon>Bryophyta</taxon>
        <taxon>Sphagnophytina</taxon>
        <taxon>Sphagnopsida</taxon>
        <taxon>Sphagnales</taxon>
        <taxon>Sphagnaceae</taxon>
        <taxon>Sphagnum</taxon>
    </lineage>
</organism>
<dbReference type="Proteomes" id="UP001497444">
    <property type="component" value="Unassembled WGS sequence"/>
</dbReference>
<dbReference type="Pfam" id="PF00069">
    <property type="entry name" value="Pkinase"/>
    <property type="match status" value="2"/>
</dbReference>